<proteinExistence type="predicted"/>
<dbReference type="AlphaFoldDB" id="A0A7K3M753"/>
<accession>A0A7K3M753</accession>
<dbReference type="EMBL" id="WLZY01000006">
    <property type="protein sequence ID" value="NDL58877.1"/>
    <property type="molecule type" value="Genomic_DNA"/>
</dbReference>
<name>A0A7K3M753_9ACTN</name>
<organism evidence="1 2">
    <name type="scientific">Phytoactinopolyspora mesophila</name>
    <dbReference type="NCBI Taxonomy" id="2650750"/>
    <lineage>
        <taxon>Bacteria</taxon>
        <taxon>Bacillati</taxon>
        <taxon>Actinomycetota</taxon>
        <taxon>Actinomycetes</taxon>
        <taxon>Jiangellales</taxon>
        <taxon>Jiangellaceae</taxon>
        <taxon>Phytoactinopolyspora</taxon>
    </lineage>
</organism>
<comment type="caution">
    <text evidence="1">The sequence shown here is derived from an EMBL/GenBank/DDBJ whole genome shotgun (WGS) entry which is preliminary data.</text>
</comment>
<evidence type="ECO:0000313" key="2">
    <source>
        <dbReference type="Proteomes" id="UP000460435"/>
    </source>
</evidence>
<dbReference type="RefSeq" id="WP_162451592.1">
    <property type="nucleotide sequence ID" value="NZ_WLZY01000006.1"/>
</dbReference>
<protein>
    <submittedName>
        <fullName evidence="1">Uncharacterized protein</fullName>
    </submittedName>
</protein>
<sequence>MSIHIDHDHMISRASTHHARRVHGHDWEVSWLPEQQLTRNKAITAMTLAEIVATKTADGGLHCDDPDWSLIDTLASELGLTGPAAVASLGA</sequence>
<reference evidence="1 2" key="1">
    <citation type="submission" date="2019-11" db="EMBL/GenBank/DDBJ databases">
        <authorList>
            <person name="Li X.-J."/>
            <person name="Feng X.-M."/>
        </authorList>
    </citation>
    <scope>NUCLEOTIDE SEQUENCE [LARGE SCALE GENOMIC DNA]</scope>
    <source>
        <strain evidence="1 2">XMNu-373</strain>
    </source>
</reference>
<gene>
    <name evidence="1" type="ORF">F7O44_17545</name>
</gene>
<dbReference type="Proteomes" id="UP000460435">
    <property type="component" value="Unassembled WGS sequence"/>
</dbReference>
<keyword evidence="2" id="KW-1185">Reference proteome</keyword>
<evidence type="ECO:0000313" key="1">
    <source>
        <dbReference type="EMBL" id="NDL58877.1"/>
    </source>
</evidence>